<dbReference type="GO" id="GO:0003824">
    <property type="term" value="F:catalytic activity"/>
    <property type="evidence" value="ECO:0007669"/>
    <property type="project" value="InterPro"/>
</dbReference>
<dbReference type="InterPro" id="IPR043132">
    <property type="entry name" value="BCAT-like_C"/>
</dbReference>
<protein>
    <recommendedName>
        <fullName evidence="3">Probable branched-chain-amino-acid aminotransferase</fullName>
    </recommendedName>
</protein>
<dbReference type="Proteomes" id="UP000193409">
    <property type="component" value="Unassembled WGS sequence"/>
</dbReference>
<proteinExistence type="inferred from homology"/>
<comment type="cofactor">
    <cofactor evidence="1 6">
        <name>pyridoxal 5'-phosphate</name>
        <dbReference type="ChEBI" id="CHEBI:597326"/>
    </cofactor>
</comment>
<evidence type="ECO:0000256" key="3">
    <source>
        <dbReference type="ARBA" id="ARBA00014472"/>
    </source>
</evidence>
<keyword evidence="4 6" id="KW-0663">Pyridoxal phosphate</keyword>
<accession>A0A1Y5SLU5</accession>
<dbReference type="Gene3D" id="3.30.470.10">
    <property type="match status" value="1"/>
</dbReference>
<organism evidence="7 8">
    <name type="scientific">Pseudoruegeria aquimaris</name>
    <dbReference type="NCBI Taxonomy" id="393663"/>
    <lineage>
        <taxon>Bacteria</taxon>
        <taxon>Pseudomonadati</taxon>
        <taxon>Pseudomonadota</taxon>
        <taxon>Alphaproteobacteria</taxon>
        <taxon>Rhodobacterales</taxon>
        <taxon>Roseobacteraceae</taxon>
        <taxon>Pseudoruegeria</taxon>
    </lineage>
</organism>
<evidence type="ECO:0000256" key="5">
    <source>
        <dbReference type="RuleBase" id="RU004106"/>
    </source>
</evidence>
<dbReference type="AlphaFoldDB" id="A0A1Y5SLU5"/>
<dbReference type="InterPro" id="IPR018300">
    <property type="entry name" value="Aminotrans_IV_CS"/>
</dbReference>
<dbReference type="RefSeq" id="WP_217808335.1">
    <property type="nucleotide sequence ID" value="NZ_FWFQ01000014.1"/>
</dbReference>
<evidence type="ECO:0000313" key="8">
    <source>
        <dbReference type="Proteomes" id="UP000193409"/>
    </source>
</evidence>
<sequence>MESTLRRLAPDGLILFETMGWHPGEGIRFRDLHLDRMCDSARALDVAFPRAALSAELDALAFPEARRIRLSLALDGTHGIEVFPLPPAATRWRLALADVPLDERNPWRRHKTSERQIYDAARAALPEGVDEWLFLNSRGACAEGTITNLFVDAGTGTLLTPPLSAGVLPGVLRRHLIETGRARVASLPREALRDARGIYMGNALRGLIPCDLVAP</sequence>
<dbReference type="EMBL" id="FWFQ01000014">
    <property type="protein sequence ID" value="SLN43168.1"/>
    <property type="molecule type" value="Genomic_DNA"/>
</dbReference>
<dbReference type="Gene3D" id="3.20.10.10">
    <property type="entry name" value="D-amino Acid Aminotransferase, subunit A, domain 2"/>
    <property type="match status" value="1"/>
</dbReference>
<evidence type="ECO:0000256" key="6">
    <source>
        <dbReference type="RuleBase" id="RU004516"/>
    </source>
</evidence>
<comment type="similarity">
    <text evidence="2 5">Belongs to the class-IV pyridoxal-phosphate-dependent aminotransferase family.</text>
</comment>
<evidence type="ECO:0000256" key="2">
    <source>
        <dbReference type="ARBA" id="ARBA00009320"/>
    </source>
</evidence>
<dbReference type="InterPro" id="IPR001544">
    <property type="entry name" value="Aminotrans_IV"/>
</dbReference>
<evidence type="ECO:0000256" key="1">
    <source>
        <dbReference type="ARBA" id="ARBA00001933"/>
    </source>
</evidence>
<dbReference type="Pfam" id="PF01063">
    <property type="entry name" value="Aminotran_4"/>
    <property type="match status" value="1"/>
</dbReference>
<dbReference type="InterPro" id="IPR043131">
    <property type="entry name" value="BCAT-like_N"/>
</dbReference>
<evidence type="ECO:0000313" key="7">
    <source>
        <dbReference type="EMBL" id="SLN43168.1"/>
    </source>
</evidence>
<reference evidence="7 8" key="1">
    <citation type="submission" date="2017-03" db="EMBL/GenBank/DDBJ databases">
        <authorList>
            <person name="Afonso C.L."/>
            <person name="Miller P.J."/>
            <person name="Scott M.A."/>
            <person name="Spackman E."/>
            <person name="Goraichik I."/>
            <person name="Dimitrov K.M."/>
            <person name="Suarez D.L."/>
            <person name="Swayne D.E."/>
        </authorList>
    </citation>
    <scope>NUCLEOTIDE SEQUENCE [LARGE SCALE GENOMIC DNA]</scope>
    <source>
        <strain evidence="7 8">CECT 7680</strain>
    </source>
</reference>
<evidence type="ECO:0000256" key="4">
    <source>
        <dbReference type="ARBA" id="ARBA00022898"/>
    </source>
</evidence>
<keyword evidence="8" id="KW-1185">Reference proteome</keyword>
<gene>
    <name evidence="7" type="ORF">PSA7680_02158</name>
</gene>
<dbReference type="NCBIfam" id="NF005729">
    <property type="entry name" value="PRK07546.1-3"/>
    <property type="match status" value="1"/>
</dbReference>
<dbReference type="InterPro" id="IPR036038">
    <property type="entry name" value="Aminotransferase-like"/>
</dbReference>
<dbReference type="PROSITE" id="PS00770">
    <property type="entry name" value="AA_TRANSFER_CLASS_4"/>
    <property type="match status" value="1"/>
</dbReference>
<dbReference type="SUPFAM" id="SSF56752">
    <property type="entry name" value="D-aminoacid aminotransferase-like PLP-dependent enzymes"/>
    <property type="match status" value="1"/>
</dbReference>
<name>A0A1Y5SLU5_9RHOB</name>